<dbReference type="InterPro" id="IPR009826">
    <property type="entry name" value="DNA_circ_N"/>
</dbReference>
<accession>A0A2W5MVP6</accession>
<feature type="domain" description="DNA circulation N-terminal" evidence="1">
    <location>
        <begin position="8"/>
        <end position="94"/>
    </location>
</feature>
<evidence type="ECO:0000313" key="3">
    <source>
        <dbReference type="Proteomes" id="UP000249417"/>
    </source>
</evidence>
<name>A0A2W5MVP6_9BACT</name>
<dbReference type="AlphaFoldDB" id="A0A2W5MVP6"/>
<evidence type="ECO:0000259" key="1">
    <source>
        <dbReference type="Pfam" id="PF07157"/>
    </source>
</evidence>
<proteinExistence type="predicted"/>
<gene>
    <name evidence="2" type="ORF">DI551_09235</name>
</gene>
<comment type="caution">
    <text evidence="2">The sequence shown here is derived from an EMBL/GenBank/DDBJ whole genome shotgun (WGS) entry which is preliminary data.</text>
</comment>
<dbReference type="EMBL" id="QFQB01000074">
    <property type="protein sequence ID" value="PZQ44874.1"/>
    <property type="molecule type" value="Genomic_DNA"/>
</dbReference>
<sequence>MASFFDDLRPASFRGISFLVPDDEKAFARRIQVHQYPGRDAPFHEDLGADVDEYNITAVIHGPNYISKAKSLEEALKSPGIASLVHPHYGTIQVVVMRVRRAHSTAEGGVVRFSITCQKAGVAAFPTSAANTISALSGAGDDLFSKSLADFNDNFSILRRPDWLQVEALASLSSAADLLSSSMSKGGLKEFAGSILPGEWDLFGDLGTQFVSIFQSLSDLGKTPNKTIVGGDTLTSSASSTSVIRVLNGVSASTGTDASAQDASGRNKASIDLMTRSSALAASSKAARYATYESREQAISIRDKILANADALMNDLGKAGWNSTWSSAASVSGAVSRDINQRIGRLPRTAVIRPASVRSSLDLSNRLYGDDKAQIIARAQDISIRNRARHPGMMPVKNLEVLIDA</sequence>
<evidence type="ECO:0000313" key="2">
    <source>
        <dbReference type="EMBL" id="PZQ44874.1"/>
    </source>
</evidence>
<dbReference type="Proteomes" id="UP000249417">
    <property type="component" value="Unassembled WGS sequence"/>
</dbReference>
<reference evidence="2 3" key="1">
    <citation type="submission" date="2017-08" db="EMBL/GenBank/DDBJ databases">
        <title>Infants hospitalized years apart are colonized by the same room-sourced microbial strains.</title>
        <authorList>
            <person name="Brooks B."/>
            <person name="Olm M.R."/>
            <person name="Firek B.A."/>
            <person name="Baker R."/>
            <person name="Thomas B.C."/>
            <person name="Morowitz M.J."/>
            <person name="Banfield J.F."/>
        </authorList>
    </citation>
    <scope>NUCLEOTIDE SEQUENCE [LARGE SCALE GENOMIC DNA]</scope>
    <source>
        <strain evidence="2">S2_005_002_R2_29</strain>
    </source>
</reference>
<dbReference type="Pfam" id="PF07157">
    <property type="entry name" value="DNA_circ_N"/>
    <property type="match status" value="1"/>
</dbReference>
<organism evidence="2 3">
    <name type="scientific">Micavibrio aeruginosavorus</name>
    <dbReference type="NCBI Taxonomy" id="349221"/>
    <lineage>
        <taxon>Bacteria</taxon>
        <taxon>Pseudomonadati</taxon>
        <taxon>Bdellovibrionota</taxon>
        <taxon>Bdellovibrionia</taxon>
        <taxon>Bdellovibrionales</taxon>
        <taxon>Pseudobdellovibrionaceae</taxon>
        <taxon>Micavibrio</taxon>
    </lineage>
</organism>
<protein>
    <recommendedName>
        <fullName evidence="1">DNA circulation N-terminal domain-containing protein</fullName>
    </recommendedName>
</protein>